<sequence length="614" mass="65042">MTDAYSHPKLTCDIVMKGGITSGVIYPRAVAELARTYRLSQVGGASAGAIAAAAAAAAELGRHGGGFEELDRMPDDLAAPAPGGRSTLATFFQPTRTAAPLFRVLFGAMEAEGSKPAALVGGLLRHFPVAALLGALPGLVLIVLGWLGVGVGGVAAIVGGVLVLLVGVAVAVAWSALRRFGRVADDGYGMCTGMPGDGAAQGTALTPWLHAKIQSLAGRAPGAPPVTFGDLKGSGVTLRTMTTNLTRHQPMAMPWSTREYFFDPEEFRRLFPSDVVDWMVEHPAPGVSPVAQANLRPWPGEDDLPIIVATRMSLSFPVLISAVRLWAVDYTQPSNQDAPRDQRVASSVWFTDGGLCANLPVHFFDTPLPRHPTFAFNLGPFPLGRGKSADQGENSYLPTSNLGGHQRPWFPLPSGGLGGWLSFGALMVHTAREWVDGAQMVMPGYRDRIVTVHHDDSEGGMNLSMPPEVVTALAERGRLGAAKLVRTFAGERPGVVPAKGWDNHRWIRFRTAAGGLGRWLVALERNYRDTTSGGTPYDELAGPGADGDLPSYRPSAADREVINERAAGMVGLAQKWKDNDAGAKTAPRPAPQLRLVPDDGTASGLDLAEEVTQQ</sequence>
<comment type="caution">
    <text evidence="6">The sequence shown here is derived from an EMBL/GenBank/DDBJ whole genome shotgun (WGS) entry which is preliminary data.</text>
</comment>
<protein>
    <submittedName>
        <fullName evidence="6">RpoH suppressor SuhR</fullName>
    </submittedName>
</protein>
<keyword evidence="4" id="KW-0812">Transmembrane</keyword>
<dbReference type="EMBL" id="BAABLV010000027">
    <property type="protein sequence ID" value="GAA4899699.1"/>
    <property type="molecule type" value="Genomic_DNA"/>
</dbReference>
<dbReference type="PANTHER" id="PTHR46394">
    <property type="entry name" value="ANNEXIN"/>
    <property type="match status" value="1"/>
</dbReference>
<feature type="active site" description="Proton acceptor" evidence="2">
    <location>
        <position position="352"/>
    </location>
</feature>
<dbReference type="PANTHER" id="PTHR46394:SF1">
    <property type="entry name" value="PNPLA DOMAIN-CONTAINING PROTEIN"/>
    <property type="match status" value="1"/>
</dbReference>
<dbReference type="PROSITE" id="PS51635">
    <property type="entry name" value="PNPLA"/>
    <property type="match status" value="1"/>
</dbReference>
<reference evidence="7" key="1">
    <citation type="journal article" date="2019" name="Int. J. Syst. Evol. Microbiol.">
        <title>The Global Catalogue of Microorganisms (GCM) 10K type strain sequencing project: providing services to taxonomists for standard genome sequencing and annotation.</title>
        <authorList>
            <consortium name="The Broad Institute Genomics Platform"/>
            <consortium name="The Broad Institute Genome Sequencing Center for Infectious Disease"/>
            <person name="Wu L."/>
            <person name="Ma J."/>
        </authorList>
    </citation>
    <scope>NUCLEOTIDE SEQUENCE [LARGE SCALE GENOMIC DNA]</scope>
    <source>
        <strain evidence="7">JCM 19125</strain>
    </source>
</reference>
<keyword evidence="1 2" id="KW-0443">Lipid metabolism</keyword>
<evidence type="ECO:0000313" key="7">
    <source>
        <dbReference type="Proteomes" id="UP001501521"/>
    </source>
</evidence>
<feature type="transmembrane region" description="Helical" evidence="4">
    <location>
        <begin position="129"/>
        <end position="149"/>
    </location>
</feature>
<keyword evidence="2" id="KW-0378">Hydrolase</keyword>
<evidence type="ECO:0000313" key="6">
    <source>
        <dbReference type="EMBL" id="GAA4899699.1"/>
    </source>
</evidence>
<keyword evidence="2" id="KW-0442">Lipid degradation</keyword>
<dbReference type="Proteomes" id="UP001501521">
    <property type="component" value="Unassembled WGS sequence"/>
</dbReference>
<evidence type="ECO:0000256" key="3">
    <source>
        <dbReference type="SAM" id="MobiDB-lite"/>
    </source>
</evidence>
<evidence type="ECO:0000256" key="2">
    <source>
        <dbReference type="PROSITE-ProRule" id="PRU01161"/>
    </source>
</evidence>
<feature type="transmembrane region" description="Helical" evidence="4">
    <location>
        <begin position="155"/>
        <end position="177"/>
    </location>
</feature>
<dbReference type="SUPFAM" id="SSF52151">
    <property type="entry name" value="FabD/lysophospholipase-like"/>
    <property type="match status" value="1"/>
</dbReference>
<gene>
    <name evidence="6" type="primary">suhR</name>
    <name evidence="6" type="ORF">GCM10025789_17460</name>
</gene>
<evidence type="ECO:0000256" key="1">
    <source>
        <dbReference type="ARBA" id="ARBA00023098"/>
    </source>
</evidence>
<evidence type="ECO:0000256" key="4">
    <source>
        <dbReference type="SAM" id="Phobius"/>
    </source>
</evidence>
<dbReference type="Pfam" id="PF01734">
    <property type="entry name" value="Patatin"/>
    <property type="match status" value="1"/>
</dbReference>
<accession>A0ABP9FD09</accession>
<organism evidence="6 7">
    <name type="scientific">Tessaracoccus lubricantis</name>
    <dbReference type="NCBI Taxonomy" id="545543"/>
    <lineage>
        <taxon>Bacteria</taxon>
        <taxon>Bacillati</taxon>
        <taxon>Actinomycetota</taxon>
        <taxon>Actinomycetes</taxon>
        <taxon>Propionibacteriales</taxon>
        <taxon>Propionibacteriaceae</taxon>
        <taxon>Tessaracoccus</taxon>
    </lineage>
</organism>
<dbReference type="InterPro" id="IPR016035">
    <property type="entry name" value="Acyl_Trfase/lysoPLipase"/>
</dbReference>
<name>A0ABP9FD09_9ACTN</name>
<dbReference type="InterPro" id="IPR052580">
    <property type="entry name" value="Lipid_Hydrolase"/>
</dbReference>
<feature type="domain" description="PNPLA" evidence="5">
    <location>
        <begin position="14"/>
        <end position="365"/>
    </location>
</feature>
<keyword evidence="4" id="KW-0472">Membrane</keyword>
<feature type="active site" description="Nucleophile" evidence="2">
    <location>
        <position position="46"/>
    </location>
</feature>
<comment type="caution">
    <text evidence="2">Lacks conserved residue(s) required for the propagation of feature annotation.</text>
</comment>
<dbReference type="InterPro" id="IPR002641">
    <property type="entry name" value="PNPLA_dom"/>
</dbReference>
<feature type="region of interest" description="Disordered" evidence="3">
    <location>
        <begin position="573"/>
        <end position="614"/>
    </location>
</feature>
<evidence type="ECO:0000259" key="5">
    <source>
        <dbReference type="PROSITE" id="PS51635"/>
    </source>
</evidence>
<feature type="short sequence motif" description="DGA/G" evidence="2">
    <location>
        <begin position="352"/>
        <end position="354"/>
    </location>
</feature>
<keyword evidence="4" id="KW-1133">Transmembrane helix</keyword>
<proteinExistence type="predicted"/>
<keyword evidence="7" id="KW-1185">Reference proteome</keyword>
<dbReference type="RefSeq" id="WP_345581947.1">
    <property type="nucleotide sequence ID" value="NZ_BAABLV010000027.1"/>
</dbReference>
<dbReference type="Gene3D" id="3.40.1090.10">
    <property type="entry name" value="Cytosolic phospholipase A2 catalytic domain"/>
    <property type="match status" value="1"/>
</dbReference>
<feature type="short sequence motif" description="GXSXG" evidence="2">
    <location>
        <begin position="44"/>
        <end position="48"/>
    </location>
</feature>